<dbReference type="Pfam" id="PF06985">
    <property type="entry name" value="HET"/>
    <property type="match status" value="1"/>
</dbReference>
<protein>
    <recommendedName>
        <fullName evidence="1">Heterokaryon incompatibility domain-containing protein</fullName>
    </recommendedName>
</protein>
<dbReference type="AlphaFoldDB" id="A0A8H3PER1"/>
<dbReference type="EMBL" id="CAJPDS010000123">
    <property type="protein sequence ID" value="CAF9939018.1"/>
    <property type="molecule type" value="Genomic_DNA"/>
</dbReference>
<evidence type="ECO:0000259" key="1">
    <source>
        <dbReference type="Pfam" id="PF06985"/>
    </source>
</evidence>
<evidence type="ECO:0000313" key="3">
    <source>
        <dbReference type="Proteomes" id="UP000664521"/>
    </source>
</evidence>
<proteinExistence type="predicted"/>
<dbReference type="PANTHER" id="PTHR24148">
    <property type="entry name" value="ANKYRIN REPEAT DOMAIN-CONTAINING PROTEIN 39 HOMOLOG-RELATED"/>
    <property type="match status" value="1"/>
</dbReference>
<comment type="caution">
    <text evidence="2">The sequence shown here is derived from an EMBL/GenBank/DDBJ whole genome shotgun (WGS) entry which is preliminary data.</text>
</comment>
<evidence type="ECO:0000313" key="2">
    <source>
        <dbReference type="EMBL" id="CAF9939018.1"/>
    </source>
</evidence>
<organism evidence="2 3">
    <name type="scientific">Heterodermia speciosa</name>
    <dbReference type="NCBI Taxonomy" id="116794"/>
    <lineage>
        <taxon>Eukaryota</taxon>
        <taxon>Fungi</taxon>
        <taxon>Dikarya</taxon>
        <taxon>Ascomycota</taxon>
        <taxon>Pezizomycotina</taxon>
        <taxon>Lecanoromycetes</taxon>
        <taxon>OSLEUM clade</taxon>
        <taxon>Lecanoromycetidae</taxon>
        <taxon>Caliciales</taxon>
        <taxon>Physciaceae</taxon>
        <taxon>Heterodermia</taxon>
    </lineage>
</organism>
<dbReference type="InterPro" id="IPR052895">
    <property type="entry name" value="HetReg/Transcr_Mod"/>
</dbReference>
<accession>A0A8H3PER1</accession>
<dbReference type="Proteomes" id="UP000664521">
    <property type="component" value="Unassembled WGS sequence"/>
</dbReference>
<dbReference type="Pfam" id="PF26639">
    <property type="entry name" value="Het-6_barrel"/>
    <property type="match status" value="1"/>
</dbReference>
<keyword evidence="3" id="KW-1185">Reference proteome</keyword>
<reference evidence="2" key="1">
    <citation type="submission" date="2021-03" db="EMBL/GenBank/DDBJ databases">
        <authorList>
            <person name="Tagirdzhanova G."/>
        </authorList>
    </citation>
    <scope>NUCLEOTIDE SEQUENCE</scope>
</reference>
<name>A0A8H3PER1_9LECA</name>
<dbReference type="OrthoDB" id="4476201at2759"/>
<sequence length="743" mass="83566">MSTRAVYRASPLLEERSIRLLTITDSTPHFVCSLQTHLLREAPSFTALSYTWGDSFAPSAPDSPRNSNALNEDLFVTLGDTQLPIQENLAWALSSLTSQGLKGPLWIDAICIDQNNPAERSSQVMLMGDIYAGANEVIVWLGPESAADSGALRLHNEFMPALRAYLGDRVKDTSAMRSLSLDRLLQLGILIDPKLFEAYSPFRRRSWFGRAWTFQEALLATNLRYLYGETFIERQDLDDLAVYDLCSHPSVMALVKERYSTPYTSLRTLQMLRNVFDLDPDIKHKPATLRDQLIVRDTLVRPHSLWESLPITSQIPGILNASTIRSEYLLSFVSIMRYRQTTDLRDKVYAVVDAINGLIPSRCKADHFFVSYEDNMTTEKVYFEFACWILRRVPQMTILSLVEDRSERRLKGLPSWVPDLSVTPEIHELISQRPTLEDSEGPIAALLLSTRSISSNKLSALGAVMDEIEAIDSVAITDVFSNQSYSLQSLLEFAVTMPHQYFNGEHRVEALWRTLIANKDLSSHARLSGQSGRVADTDMALPFRSYILEKLCRIVWRISALQEGSQQLDTAVLPTIDSFLAEHSHLLESLAEASTIDSSATADKIPIPLVSDIVTRLTIITQQNFAPHDGHVAEANASTTSLDSAEHDPYRYIQSLQTQGRRLYRTKRGFIGLAPRSAQVGDRICCLQAARVPFVLRPLPPRKDHVGFEFELVGEAYLHGMMDKVERAVENNADFAWETLVLV</sequence>
<gene>
    <name evidence="2" type="ORF">HETSPECPRED_001456</name>
</gene>
<dbReference type="InterPro" id="IPR010730">
    <property type="entry name" value="HET"/>
</dbReference>
<dbReference type="PANTHER" id="PTHR24148:SF64">
    <property type="entry name" value="HETEROKARYON INCOMPATIBILITY DOMAIN-CONTAINING PROTEIN"/>
    <property type="match status" value="1"/>
</dbReference>
<feature type="domain" description="Heterokaryon incompatibility" evidence="1">
    <location>
        <begin position="45"/>
        <end position="216"/>
    </location>
</feature>